<evidence type="ECO:0000256" key="3">
    <source>
        <dbReference type="SAM" id="MobiDB-lite"/>
    </source>
</evidence>
<dbReference type="FunFam" id="3.30.1370.100:FF:000001">
    <property type="entry name" value="Mismatch repair endonuclease pms1, putative"/>
    <property type="match status" value="1"/>
</dbReference>
<feature type="domain" description="DNA mismatch repair protein S5" evidence="5">
    <location>
        <begin position="202"/>
        <end position="340"/>
    </location>
</feature>
<dbReference type="EMBL" id="VIIS01002031">
    <property type="protein sequence ID" value="KAF0289450.1"/>
    <property type="molecule type" value="Genomic_DNA"/>
</dbReference>
<dbReference type="CDD" id="cd03484">
    <property type="entry name" value="MutL_Trans_hPMS_2_like"/>
    <property type="match status" value="1"/>
</dbReference>
<dbReference type="NCBIfam" id="TIGR00585">
    <property type="entry name" value="mutl"/>
    <property type="match status" value="1"/>
</dbReference>
<dbReference type="Gene3D" id="3.30.230.10">
    <property type="match status" value="1"/>
</dbReference>
<keyword evidence="7" id="KW-1185">Reference proteome</keyword>
<feature type="compositionally biased region" description="Low complexity" evidence="3">
    <location>
        <begin position="450"/>
        <end position="460"/>
    </location>
</feature>
<keyword evidence="6" id="KW-0255">Endonuclease</keyword>
<comment type="similarity">
    <text evidence="1">Belongs to the DNA mismatch repair MutL/HexB family.</text>
</comment>
<feature type="compositionally biased region" description="Basic and acidic residues" evidence="3">
    <location>
        <begin position="405"/>
        <end position="414"/>
    </location>
</feature>
<dbReference type="GO" id="GO:0004519">
    <property type="term" value="F:endonuclease activity"/>
    <property type="evidence" value="ECO:0007669"/>
    <property type="project" value="UniProtKB-KW"/>
</dbReference>
<comment type="caution">
    <text evidence="6">The sequence shown here is derived from an EMBL/GenBank/DDBJ whole genome shotgun (WGS) entry which is preliminary data.</text>
</comment>
<dbReference type="FunFam" id="3.30.565.10:FF:000017">
    <property type="entry name" value="PMS1 homolog 1, mismatch repair system component"/>
    <property type="match status" value="1"/>
</dbReference>
<dbReference type="Pfam" id="PF08676">
    <property type="entry name" value="MutL_C"/>
    <property type="match status" value="1"/>
</dbReference>
<dbReference type="SMART" id="SM00853">
    <property type="entry name" value="MutL_C"/>
    <property type="match status" value="1"/>
</dbReference>
<dbReference type="PANTHER" id="PTHR10073">
    <property type="entry name" value="DNA MISMATCH REPAIR PROTEIN MLH, PMS, MUTL"/>
    <property type="match status" value="1"/>
</dbReference>
<dbReference type="AlphaFoldDB" id="A0A6A4VDX0"/>
<evidence type="ECO:0000259" key="4">
    <source>
        <dbReference type="SMART" id="SM00853"/>
    </source>
</evidence>
<dbReference type="CDD" id="cd16926">
    <property type="entry name" value="HATPase_MutL-MLH-PMS-like"/>
    <property type="match status" value="1"/>
</dbReference>
<dbReference type="GO" id="GO:0140664">
    <property type="term" value="F:ATP-dependent DNA damage sensor activity"/>
    <property type="evidence" value="ECO:0007669"/>
    <property type="project" value="InterPro"/>
</dbReference>
<feature type="region of interest" description="Disordered" evidence="3">
    <location>
        <begin position="405"/>
        <end position="438"/>
    </location>
</feature>
<dbReference type="SUPFAM" id="SSF55874">
    <property type="entry name" value="ATPase domain of HSP90 chaperone/DNA topoisomerase II/histidine kinase"/>
    <property type="match status" value="1"/>
</dbReference>
<dbReference type="InterPro" id="IPR014721">
    <property type="entry name" value="Ribsml_uS5_D2-typ_fold_subgr"/>
</dbReference>
<dbReference type="PANTHER" id="PTHR10073:SF52">
    <property type="entry name" value="MISMATCH REPAIR ENDONUCLEASE PMS2"/>
    <property type="match status" value="1"/>
</dbReference>
<dbReference type="GO" id="GO:0005524">
    <property type="term" value="F:ATP binding"/>
    <property type="evidence" value="ECO:0007669"/>
    <property type="project" value="InterPro"/>
</dbReference>
<organism evidence="6 7">
    <name type="scientific">Amphibalanus amphitrite</name>
    <name type="common">Striped barnacle</name>
    <name type="synonym">Balanus amphitrite</name>
    <dbReference type="NCBI Taxonomy" id="1232801"/>
    <lineage>
        <taxon>Eukaryota</taxon>
        <taxon>Metazoa</taxon>
        <taxon>Ecdysozoa</taxon>
        <taxon>Arthropoda</taxon>
        <taxon>Crustacea</taxon>
        <taxon>Multicrustacea</taxon>
        <taxon>Cirripedia</taxon>
        <taxon>Thoracica</taxon>
        <taxon>Thoracicalcarea</taxon>
        <taxon>Balanomorpha</taxon>
        <taxon>Balanoidea</taxon>
        <taxon>Balanidae</taxon>
        <taxon>Amphibalaninae</taxon>
        <taxon>Amphibalanus</taxon>
    </lineage>
</organism>
<dbReference type="InterPro" id="IPR014790">
    <property type="entry name" value="MutL_C"/>
</dbReference>
<dbReference type="GO" id="GO:0006298">
    <property type="term" value="P:mismatch repair"/>
    <property type="evidence" value="ECO:0007669"/>
    <property type="project" value="InterPro"/>
</dbReference>
<dbReference type="InterPro" id="IPR042121">
    <property type="entry name" value="MutL_C_regsub"/>
</dbReference>
<evidence type="ECO:0000256" key="2">
    <source>
        <dbReference type="ARBA" id="ARBA00022763"/>
    </source>
</evidence>
<dbReference type="InterPro" id="IPR013507">
    <property type="entry name" value="DNA_mismatch_S5_2-like"/>
</dbReference>
<evidence type="ECO:0000259" key="5">
    <source>
        <dbReference type="SMART" id="SM01340"/>
    </source>
</evidence>
<dbReference type="Gene3D" id="3.30.1370.100">
    <property type="entry name" value="MutL, C-terminal domain, regulatory subdomain"/>
    <property type="match status" value="1"/>
</dbReference>
<dbReference type="SUPFAM" id="SSF118116">
    <property type="entry name" value="DNA mismatch repair protein MutL"/>
    <property type="match status" value="1"/>
</dbReference>
<keyword evidence="2" id="KW-0227">DNA damage</keyword>
<sequence>MNQVWVITSLRSAVKELLENALDAGATSVEVHLCDHGTTSIEVIDNGNGITADDFEAVALKHHTSKLREFDDLPGVGTFGFRGEALGSLCALADVSMVTRHRQAPVATRLKFDVNGRLVERTPAARQVGTTVTVRQLFSTLPVRRRQFCGRARREVTDLLQLLWGYALVADGVRLVCTQQAAAGRRSVLLSSPAVAALPERVTALFGQKQTATLLPLQPTAPSDGTRAEFGLGAAAERTQPKVTVQGLVSSCEHGKGRSATDRQFIAINGRPCDHTKICRLANDVYRSYNRHQSPFLVLSLTLSRQHVDVNVTPDKRMLFVQNEKFLLACVKESLVQCFESLPSSFRVAPLAPPGLPPVTSSSPSGGPSGDWISAIKRSAQKNGGSTSAAADSSKRQCLDRFFRRVPTPEKPDGGPDGGQTIADDPATAGESPGERLLSSGALLAPSGAPLATSAALPSGESDDGARRQGRRRARLAFSMEELRRQLTQLESATAESGGTGRDWRFRAGIKPSDNSAAEEELSLQIKKEDFLKMRVVGQFNLGFLVTQLGRDLFLIDQHATDEKYNFERLSRQPLSKQPLVVPQELELPATSEETLLSQPEVFSAAGFHVAEDAAAPPGRRLRLLAAPAVQGVVCGRSDLEELIWLVQESPGPLAALRPSRVRAVLASRACRTSVMIGTALSHSGMTRLVEHMAEMDHPWNCPHGRPTMRHLVCLNMLEKS</sequence>
<gene>
    <name evidence="6" type="primary">PMS2_0</name>
    <name evidence="6" type="ORF">FJT64_001276</name>
</gene>
<dbReference type="InterPro" id="IPR002099">
    <property type="entry name" value="MutL/Mlh/PMS"/>
</dbReference>
<keyword evidence="6" id="KW-0378">Hydrolase</keyword>
<dbReference type="InterPro" id="IPR014762">
    <property type="entry name" value="DNA_mismatch_repair_CS"/>
</dbReference>
<dbReference type="OrthoDB" id="10254304at2759"/>
<name>A0A6A4VDX0_AMPAM</name>
<dbReference type="Proteomes" id="UP000440578">
    <property type="component" value="Unassembled WGS sequence"/>
</dbReference>
<evidence type="ECO:0000313" key="6">
    <source>
        <dbReference type="EMBL" id="KAF0289450.1"/>
    </source>
</evidence>
<reference evidence="6 7" key="1">
    <citation type="submission" date="2019-07" db="EMBL/GenBank/DDBJ databases">
        <title>Draft genome assembly of a fouling barnacle, Amphibalanus amphitrite (Darwin, 1854): The first reference genome for Thecostraca.</title>
        <authorList>
            <person name="Kim W."/>
        </authorList>
    </citation>
    <scope>NUCLEOTIDE SEQUENCE [LARGE SCALE GENOMIC DNA]</scope>
    <source>
        <strain evidence="6">SNU_AA5</strain>
        <tissue evidence="6">Soma without cirri and trophi</tissue>
    </source>
</reference>
<feature type="domain" description="MutL C-terminal dimerisation" evidence="4">
    <location>
        <begin position="536"/>
        <end position="681"/>
    </location>
</feature>
<dbReference type="Pfam" id="PF01119">
    <property type="entry name" value="DNA_mis_repair"/>
    <property type="match status" value="1"/>
</dbReference>
<dbReference type="InterPro" id="IPR036890">
    <property type="entry name" value="HATPase_C_sf"/>
</dbReference>
<feature type="region of interest" description="Disordered" evidence="3">
    <location>
        <begin position="450"/>
        <end position="471"/>
    </location>
</feature>
<dbReference type="InterPro" id="IPR037198">
    <property type="entry name" value="MutL_C_sf"/>
</dbReference>
<dbReference type="SMART" id="SM01340">
    <property type="entry name" value="DNA_mis_repair"/>
    <property type="match status" value="1"/>
</dbReference>
<dbReference type="Gene3D" id="3.30.565.10">
    <property type="entry name" value="Histidine kinase-like ATPase, C-terminal domain"/>
    <property type="match status" value="1"/>
</dbReference>
<dbReference type="GO" id="GO:0016887">
    <property type="term" value="F:ATP hydrolysis activity"/>
    <property type="evidence" value="ECO:0007669"/>
    <property type="project" value="InterPro"/>
</dbReference>
<dbReference type="Gene3D" id="3.30.1540.20">
    <property type="entry name" value="MutL, C-terminal domain, dimerisation subdomain"/>
    <property type="match status" value="1"/>
</dbReference>
<evidence type="ECO:0000313" key="7">
    <source>
        <dbReference type="Proteomes" id="UP000440578"/>
    </source>
</evidence>
<dbReference type="Pfam" id="PF13589">
    <property type="entry name" value="HATPase_c_3"/>
    <property type="match status" value="1"/>
</dbReference>
<dbReference type="PROSITE" id="PS00058">
    <property type="entry name" value="DNA_MISMATCH_REPAIR_1"/>
    <property type="match status" value="1"/>
</dbReference>
<dbReference type="InterPro" id="IPR020568">
    <property type="entry name" value="Ribosomal_Su5_D2-typ_SF"/>
</dbReference>
<dbReference type="GO" id="GO:0032389">
    <property type="term" value="C:MutLalpha complex"/>
    <property type="evidence" value="ECO:0007669"/>
    <property type="project" value="TreeGrafter"/>
</dbReference>
<dbReference type="InterPro" id="IPR042120">
    <property type="entry name" value="MutL_C_dimsub"/>
</dbReference>
<keyword evidence="6" id="KW-0540">Nuclease</keyword>
<evidence type="ECO:0000256" key="1">
    <source>
        <dbReference type="ARBA" id="ARBA00006082"/>
    </source>
</evidence>
<proteinExistence type="inferred from homology"/>
<dbReference type="SUPFAM" id="SSF54211">
    <property type="entry name" value="Ribosomal protein S5 domain 2-like"/>
    <property type="match status" value="1"/>
</dbReference>
<accession>A0A6A4VDX0</accession>
<dbReference type="GO" id="GO:0030983">
    <property type="term" value="F:mismatched DNA binding"/>
    <property type="evidence" value="ECO:0007669"/>
    <property type="project" value="InterPro"/>
</dbReference>
<protein>
    <submittedName>
        <fullName evidence="6">Mismatch repair endonuclease PMS2</fullName>
    </submittedName>
</protein>
<dbReference type="InterPro" id="IPR038973">
    <property type="entry name" value="MutL/Mlh/Pms-like"/>
</dbReference>